<dbReference type="Gene3D" id="3.40.190.10">
    <property type="entry name" value="Periplasmic binding protein-like II"/>
    <property type="match status" value="1"/>
</dbReference>
<dbReference type="PROSITE" id="PS51257">
    <property type="entry name" value="PROKAR_LIPOPROTEIN"/>
    <property type="match status" value="1"/>
</dbReference>
<dbReference type="GO" id="GO:1904680">
    <property type="term" value="F:peptide transmembrane transporter activity"/>
    <property type="evidence" value="ECO:0007669"/>
    <property type="project" value="TreeGrafter"/>
</dbReference>
<dbReference type="PIRSF" id="PIRSF002741">
    <property type="entry name" value="MppA"/>
    <property type="match status" value="1"/>
</dbReference>
<dbReference type="OrthoDB" id="48318at2"/>
<dbReference type="GO" id="GO:0030288">
    <property type="term" value="C:outer membrane-bounded periplasmic space"/>
    <property type="evidence" value="ECO:0007669"/>
    <property type="project" value="UniProtKB-ARBA"/>
</dbReference>
<dbReference type="InterPro" id="IPR030678">
    <property type="entry name" value="Peptide/Ni-bd"/>
</dbReference>
<comment type="subcellular location">
    <subcellularLocation>
        <location evidence="1">Cell membrane</location>
        <topology evidence="1">Lipid-anchor</topology>
    </subcellularLocation>
</comment>
<feature type="chain" id="PRO_5039559701" description="Solute-binding protein family 5 domain-containing protein" evidence="6">
    <location>
        <begin position="21"/>
        <end position="549"/>
    </location>
</feature>
<dbReference type="AlphaFoldDB" id="A0A223D2S9"/>
<dbReference type="InterPro" id="IPR039424">
    <property type="entry name" value="SBP_5"/>
</dbReference>
<feature type="signal peptide" evidence="6">
    <location>
        <begin position="1"/>
        <end position="20"/>
    </location>
</feature>
<dbReference type="InterPro" id="IPR000914">
    <property type="entry name" value="SBP_5_dom"/>
</dbReference>
<evidence type="ECO:0000313" key="9">
    <source>
        <dbReference type="Proteomes" id="UP000214688"/>
    </source>
</evidence>
<dbReference type="EMBL" id="CP022657">
    <property type="protein sequence ID" value="ASS75912.1"/>
    <property type="molecule type" value="Genomic_DNA"/>
</dbReference>
<keyword evidence="4 6" id="KW-0732">Signal</keyword>
<evidence type="ECO:0000313" key="8">
    <source>
        <dbReference type="EMBL" id="ASS75912.1"/>
    </source>
</evidence>
<accession>A0A223D2S9</accession>
<evidence type="ECO:0000259" key="7">
    <source>
        <dbReference type="Pfam" id="PF00496"/>
    </source>
</evidence>
<protein>
    <recommendedName>
        <fullName evidence="7">Solute-binding protein family 5 domain-containing protein</fullName>
    </recommendedName>
</protein>
<dbReference type="SUPFAM" id="SSF53850">
    <property type="entry name" value="Periplasmic binding protein-like II"/>
    <property type="match status" value="1"/>
</dbReference>
<gene>
    <name evidence="8" type="ORF">CIG75_13720</name>
</gene>
<sequence length="549" mass="61193">MNTKKWVGLGLAVTMLSSVALVGCGDKEEKGGEKGGTTTEAQELNLYMTSEIPSLDPSLATDVIGFTVLGQTNEGLIRLDKDGVAVGGVAEKWNISPDGLTYTFTLRDGAKWSDDSNVTAQDFEYSFKRTLNPETASQYSFMMTWIKGGAEYNGGKGTADDVAVKSIDAKTLEIKLVNPIPFFLEQLAFPLFFPQKQAFVEQQGDKFGAEVDRALYNGPFALTEWVHEQSAVMKKNPKYWDAANVKLDTVNYQIVKDSSALENLYLAGQIDRFSLVRDQVDRYKDTAEYSTQADLSVGYLQFNQKKVKALNNAKIRRALTTTIDGDTWADIIYHNGSIGATGLVPPGTSNGEGGEFRKDNGDLIDRKNSAPKAKELLAEGLKEVGLDKMPTIKLLMDDGDTSKKSGEFIKEQWRTALGVDVEIENVPFKLRLQRSQQGDFDIVFSFWGADYNDPMTFLDMWITDGDFNESGYSNTKYDDLIKKAQAEPDPKKRMGYLYDAEKIIMEDMPIGPIVHRAVARVSRPYVKGWTPRTFGPDYDLKYTWIEGKN</sequence>
<comment type="similarity">
    <text evidence="2">Belongs to the bacterial solute-binding protein 5 family.</text>
</comment>
<evidence type="ECO:0000256" key="1">
    <source>
        <dbReference type="ARBA" id="ARBA00004193"/>
    </source>
</evidence>
<evidence type="ECO:0000256" key="6">
    <source>
        <dbReference type="SAM" id="SignalP"/>
    </source>
</evidence>
<keyword evidence="5" id="KW-0571">Peptide transport</keyword>
<organism evidence="8 9">
    <name type="scientific">Tumebacillus algifaecis</name>
    <dbReference type="NCBI Taxonomy" id="1214604"/>
    <lineage>
        <taxon>Bacteria</taxon>
        <taxon>Bacillati</taxon>
        <taxon>Bacillota</taxon>
        <taxon>Bacilli</taxon>
        <taxon>Bacillales</taxon>
        <taxon>Alicyclobacillaceae</taxon>
        <taxon>Tumebacillus</taxon>
    </lineage>
</organism>
<dbReference type="KEGG" id="tab:CIG75_13720"/>
<dbReference type="Gene3D" id="3.90.76.10">
    <property type="entry name" value="Dipeptide-binding Protein, Domain 1"/>
    <property type="match status" value="1"/>
</dbReference>
<dbReference type="FunFam" id="3.90.76.10:FF:000001">
    <property type="entry name" value="Oligopeptide ABC transporter substrate-binding protein"/>
    <property type="match status" value="1"/>
</dbReference>
<name>A0A223D2S9_9BACL</name>
<reference evidence="8 9" key="1">
    <citation type="journal article" date="2015" name="Int. J. Syst. Evol. Microbiol.">
        <title>Tumebacillus algifaecis sp. nov., isolated from decomposing algal scum.</title>
        <authorList>
            <person name="Wu Y.F."/>
            <person name="Zhang B."/>
            <person name="Xing P."/>
            <person name="Wu Q.L."/>
            <person name="Liu S.J."/>
        </authorList>
    </citation>
    <scope>NUCLEOTIDE SEQUENCE [LARGE SCALE GENOMIC DNA]</scope>
    <source>
        <strain evidence="8 9">THMBR28</strain>
    </source>
</reference>
<keyword evidence="9" id="KW-1185">Reference proteome</keyword>
<keyword evidence="3" id="KW-0813">Transport</keyword>
<dbReference type="Gene3D" id="3.10.105.10">
    <property type="entry name" value="Dipeptide-binding Protein, Domain 3"/>
    <property type="match status" value="1"/>
</dbReference>
<evidence type="ECO:0000256" key="2">
    <source>
        <dbReference type="ARBA" id="ARBA00005695"/>
    </source>
</evidence>
<dbReference type="CDD" id="cd08504">
    <property type="entry name" value="PBP2_OppA"/>
    <property type="match status" value="1"/>
</dbReference>
<evidence type="ECO:0000256" key="3">
    <source>
        <dbReference type="ARBA" id="ARBA00022448"/>
    </source>
</evidence>
<evidence type="ECO:0000256" key="4">
    <source>
        <dbReference type="ARBA" id="ARBA00022729"/>
    </source>
</evidence>
<dbReference type="PANTHER" id="PTHR30290">
    <property type="entry name" value="PERIPLASMIC BINDING COMPONENT OF ABC TRANSPORTER"/>
    <property type="match status" value="1"/>
</dbReference>
<dbReference type="Pfam" id="PF00496">
    <property type="entry name" value="SBP_bac_5"/>
    <property type="match status" value="1"/>
</dbReference>
<evidence type="ECO:0000256" key="5">
    <source>
        <dbReference type="ARBA" id="ARBA00022856"/>
    </source>
</evidence>
<dbReference type="GO" id="GO:0015833">
    <property type="term" value="P:peptide transport"/>
    <property type="evidence" value="ECO:0007669"/>
    <property type="project" value="UniProtKB-KW"/>
</dbReference>
<dbReference type="FunFam" id="3.10.105.10:FF:000001">
    <property type="entry name" value="Oligopeptide ABC transporter, oligopeptide-binding protein"/>
    <property type="match status" value="1"/>
</dbReference>
<feature type="domain" description="Solute-binding protein family 5" evidence="7">
    <location>
        <begin position="86"/>
        <end position="467"/>
    </location>
</feature>
<dbReference type="InterPro" id="IPR023765">
    <property type="entry name" value="SBP_5_CS"/>
</dbReference>
<dbReference type="GO" id="GO:0043190">
    <property type="term" value="C:ATP-binding cassette (ABC) transporter complex"/>
    <property type="evidence" value="ECO:0007669"/>
    <property type="project" value="InterPro"/>
</dbReference>
<proteinExistence type="inferred from homology"/>
<dbReference type="Proteomes" id="UP000214688">
    <property type="component" value="Chromosome"/>
</dbReference>
<dbReference type="PROSITE" id="PS01040">
    <property type="entry name" value="SBP_BACTERIAL_5"/>
    <property type="match status" value="1"/>
</dbReference>
<dbReference type="PANTHER" id="PTHR30290:SF10">
    <property type="entry name" value="PERIPLASMIC OLIGOPEPTIDE-BINDING PROTEIN-RELATED"/>
    <property type="match status" value="1"/>
</dbReference>
<keyword evidence="5" id="KW-0653">Protein transport</keyword>